<evidence type="ECO:0000313" key="2">
    <source>
        <dbReference type="Proteomes" id="UP001064048"/>
    </source>
</evidence>
<sequence>MSGGELCALGSAGALRAQHAAGHAVVFKLRATDDADYTKRNVIVNKWIKSAAASENFTDGGDAGDCASSMEQFKGELHRIFDCALKDEHQTMLHYHINDTMRYSELFSNIETLKQTFPQLVEDYTVTETTLEEVFLSFAREAQENAEV</sequence>
<dbReference type="Proteomes" id="UP001064048">
    <property type="component" value="Chromosome 14"/>
</dbReference>
<gene>
    <name evidence="1" type="ORF">MSG28_008442</name>
</gene>
<keyword evidence="2" id="KW-1185">Reference proteome</keyword>
<comment type="caution">
    <text evidence="1">The sequence shown here is derived from an EMBL/GenBank/DDBJ whole genome shotgun (WGS) entry which is preliminary data.</text>
</comment>
<proteinExistence type="predicted"/>
<accession>A0ACC0J5J3</accession>
<evidence type="ECO:0000313" key="1">
    <source>
        <dbReference type="EMBL" id="KAI8419782.1"/>
    </source>
</evidence>
<name>A0ACC0J5J3_CHOFU</name>
<protein>
    <submittedName>
        <fullName evidence="1">Uncharacterized protein</fullName>
    </submittedName>
</protein>
<organism evidence="1 2">
    <name type="scientific">Choristoneura fumiferana</name>
    <name type="common">Spruce budworm moth</name>
    <name type="synonym">Archips fumiferana</name>
    <dbReference type="NCBI Taxonomy" id="7141"/>
    <lineage>
        <taxon>Eukaryota</taxon>
        <taxon>Metazoa</taxon>
        <taxon>Ecdysozoa</taxon>
        <taxon>Arthropoda</taxon>
        <taxon>Hexapoda</taxon>
        <taxon>Insecta</taxon>
        <taxon>Pterygota</taxon>
        <taxon>Neoptera</taxon>
        <taxon>Endopterygota</taxon>
        <taxon>Lepidoptera</taxon>
        <taxon>Glossata</taxon>
        <taxon>Ditrysia</taxon>
        <taxon>Tortricoidea</taxon>
        <taxon>Tortricidae</taxon>
        <taxon>Tortricinae</taxon>
        <taxon>Choristoneura</taxon>
    </lineage>
</organism>
<reference evidence="1 2" key="1">
    <citation type="journal article" date="2022" name="Genome Biol. Evol.">
        <title>The Spruce Budworm Genome: Reconstructing the Evolutionary History of Antifreeze Proteins.</title>
        <authorList>
            <person name="Beliveau C."/>
            <person name="Gagne P."/>
            <person name="Picq S."/>
            <person name="Vernygora O."/>
            <person name="Keeling C.I."/>
            <person name="Pinkney K."/>
            <person name="Doucet D."/>
            <person name="Wen F."/>
            <person name="Johnston J.S."/>
            <person name="Maaroufi H."/>
            <person name="Boyle B."/>
            <person name="Laroche J."/>
            <person name="Dewar K."/>
            <person name="Juretic N."/>
            <person name="Blackburn G."/>
            <person name="Nisole A."/>
            <person name="Brunet B."/>
            <person name="Brandao M."/>
            <person name="Lumley L."/>
            <person name="Duan J."/>
            <person name="Quan G."/>
            <person name="Lucarotti C.J."/>
            <person name="Roe A.D."/>
            <person name="Sperling F.A.H."/>
            <person name="Levesque R.C."/>
            <person name="Cusson M."/>
        </authorList>
    </citation>
    <scope>NUCLEOTIDE SEQUENCE [LARGE SCALE GENOMIC DNA]</scope>
    <source>
        <strain evidence="1">Glfc:IPQL:Cfum</strain>
    </source>
</reference>
<dbReference type="EMBL" id="CM046114">
    <property type="protein sequence ID" value="KAI8419782.1"/>
    <property type="molecule type" value="Genomic_DNA"/>
</dbReference>